<dbReference type="InterPro" id="IPR012939">
    <property type="entry name" value="Glyco_hydro_92"/>
</dbReference>
<protein>
    <recommendedName>
        <fullName evidence="7">Glycoside hydrolase family 92 protein</fullName>
    </recommendedName>
</protein>
<feature type="domain" description="Glycosyl hydrolase family 92" evidence="3">
    <location>
        <begin position="292"/>
        <end position="770"/>
    </location>
</feature>
<dbReference type="GO" id="GO:0005975">
    <property type="term" value="P:carbohydrate metabolic process"/>
    <property type="evidence" value="ECO:0007669"/>
    <property type="project" value="InterPro"/>
</dbReference>
<gene>
    <name evidence="5" type="ORF">N0V83_008850</name>
</gene>
<dbReference type="AlphaFoldDB" id="A0A9W8Y4A8"/>
<dbReference type="GO" id="GO:0006516">
    <property type="term" value="P:glycoprotein catabolic process"/>
    <property type="evidence" value="ECO:0007669"/>
    <property type="project" value="TreeGrafter"/>
</dbReference>
<dbReference type="InterPro" id="IPR005887">
    <property type="entry name" value="GH92_a_mannosidase_put"/>
</dbReference>
<feature type="region of interest" description="Disordered" evidence="1">
    <location>
        <begin position="774"/>
        <end position="798"/>
    </location>
</feature>
<dbReference type="GO" id="GO:0030246">
    <property type="term" value="F:carbohydrate binding"/>
    <property type="evidence" value="ECO:0007669"/>
    <property type="project" value="InterPro"/>
</dbReference>
<dbReference type="Gene3D" id="1.20.1610.10">
    <property type="entry name" value="alpha-1,2-mannosidases domains"/>
    <property type="match status" value="1"/>
</dbReference>
<dbReference type="GO" id="GO:0005634">
    <property type="term" value="C:nucleus"/>
    <property type="evidence" value="ECO:0007669"/>
    <property type="project" value="TreeGrafter"/>
</dbReference>
<evidence type="ECO:0000259" key="4">
    <source>
        <dbReference type="Pfam" id="PF17678"/>
    </source>
</evidence>
<dbReference type="FunFam" id="1.20.1050.60:FF:000002">
    <property type="entry name" value="Glycosyl hydrolase family 92"/>
    <property type="match status" value="1"/>
</dbReference>
<dbReference type="OrthoDB" id="449263at2759"/>
<organism evidence="5 6">
    <name type="scientific">Neocucurbitaria cava</name>
    <dbReference type="NCBI Taxonomy" id="798079"/>
    <lineage>
        <taxon>Eukaryota</taxon>
        <taxon>Fungi</taxon>
        <taxon>Dikarya</taxon>
        <taxon>Ascomycota</taxon>
        <taxon>Pezizomycotina</taxon>
        <taxon>Dothideomycetes</taxon>
        <taxon>Pleosporomycetidae</taxon>
        <taxon>Pleosporales</taxon>
        <taxon>Pleosporineae</taxon>
        <taxon>Cucurbitariaceae</taxon>
        <taxon>Neocucurbitaria</taxon>
    </lineage>
</organism>
<dbReference type="Gene3D" id="1.20.1050.60">
    <property type="entry name" value="alpha-1,2-mannosidase"/>
    <property type="match status" value="1"/>
</dbReference>
<dbReference type="Pfam" id="PF17678">
    <property type="entry name" value="Glyco_hydro_92N"/>
    <property type="match status" value="1"/>
</dbReference>
<evidence type="ECO:0000256" key="2">
    <source>
        <dbReference type="SAM" id="SignalP"/>
    </source>
</evidence>
<dbReference type="PANTHER" id="PTHR12143">
    <property type="entry name" value="PEPTIDE N-GLYCANASE PNGASE -RELATED"/>
    <property type="match status" value="1"/>
</dbReference>
<dbReference type="SUPFAM" id="SSF48208">
    <property type="entry name" value="Six-hairpin glycosidases"/>
    <property type="match status" value="1"/>
</dbReference>
<evidence type="ECO:0008006" key="7">
    <source>
        <dbReference type="Google" id="ProtNLM"/>
    </source>
</evidence>
<dbReference type="GO" id="GO:0005829">
    <property type="term" value="C:cytosol"/>
    <property type="evidence" value="ECO:0007669"/>
    <property type="project" value="TreeGrafter"/>
</dbReference>
<sequence length="798" mass="88506">MVRHIYALCALTELAILSLAGRVSKRAGEFDVLDWINPLIGTRNGGNVFAGATLPYGFAKAVADVDGENTGGFSTDGSNITGFSALHDSGTGGNPSLGNFPIFPQVCSEDDVNTCTFPIGRRATPYKNDSIKARPGSFGVTMENGIHADMTVSQHAALFRFDYSQASSMNGSANPLIMLDLTDLWASRQNASISIEAVDGGQSGRMKGNGTFLPSFGEGSYMLHFCLDVTGVKIKESGVWVNDRAGTEPKELYVTRGFNLFYIQAGGFMRFQGPLSAPILARMGLSFISTDQACQNAEREIPGPQFDFDSLVTTAEDAWREKFTPISIQTGNVSNSLQTNFWSAIYRTMISPQNYSGENPHWQSDEPYFDSFYCIWDMWRVQLPFLTVLDPKVMSNIVRSLLDTYKHRGWLPDCMMSTCKGWTQGGSDADNVLVDAYVKNLTGIDWELAYEAIVNDAENEPLEWSVEGRGGLTSWKRLNYIPYLDFDPVGFGTNSRSISRTLEYAYNDFNLATLAKGLGKDTYTKYLARASNWQNLFRADQKSFINGADTNFTGFFQPKYLNGTWGYQDPIACSPLADFCSLTSNPSETFESSAWEYMFFVPQDVGKIIELLGGEETFLRRLDFFHTSGLADIGNEPVFLTVYMPHYAGRPALSAKRVHSYIPSRFNDSQDGLPGNDDSGAMASFTLFSTIGLFPNPGQNVYLIVPPFFESVSITSQTTNKTATIQNVNFDKVYNRIYIQNATLNGEPYTKNWIGHEFFTQGWTLELTVGDTESDWGTKVEDRPPSMSNMEGQMELGM</sequence>
<dbReference type="InterPro" id="IPR014718">
    <property type="entry name" value="GH-type_carb-bd"/>
</dbReference>
<dbReference type="Proteomes" id="UP001140560">
    <property type="component" value="Unassembled WGS sequence"/>
</dbReference>
<dbReference type="InterPro" id="IPR050883">
    <property type="entry name" value="PNGase"/>
</dbReference>
<evidence type="ECO:0000313" key="6">
    <source>
        <dbReference type="Proteomes" id="UP001140560"/>
    </source>
</evidence>
<dbReference type="Gene3D" id="2.70.98.10">
    <property type="match status" value="1"/>
</dbReference>
<dbReference type="InterPro" id="IPR041371">
    <property type="entry name" value="GH92_N"/>
</dbReference>
<keyword evidence="2" id="KW-0732">Signal</keyword>
<comment type="caution">
    <text evidence="5">The sequence shown here is derived from an EMBL/GenBank/DDBJ whole genome shotgun (WGS) entry which is preliminary data.</text>
</comment>
<keyword evidence="6" id="KW-1185">Reference proteome</keyword>
<dbReference type="FunFam" id="3.30.2080.10:FF:000001">
    <property type="entry name" value="Alpha-1,2-mannosidase subfamily"/>
    <property type="match status" value="1"/>
</dbReference>
<dbReference type="PANTHER" id="PTHR12143:SF23">
    <property type="entry name" value="PUTATIVE-RELATED"/>
    <property type="match status" value="1"/>
</dbReference>
<dbReference type="NCBIfam" id="TIGR01180">
    <property type="entry name" value="aman2_put"/>
    <property type="match status" value="1"/>
</dbReference>
<proteinExistence type="predicted"/>
<dbReference type="Gene3D" id="3.30.2080.10">
    <property type="entry name" value="GH92 mannosidase domain"/>
    <property type="match status" value="1"/>
</dbReference>
<reference evidence="5" key="1">
    <citation type="submission" date="2022-10" db="EMBL/GenBank/DDBJ databases">
        <title>Tapping the CABI collections for fungal endophytes: first genome assemblies for Collariella, Neodidymelliopsis, Ascochyta clinopodiicola, Didymella pomorum, Didymosphaeria variabile, Neocosmospora piperis and Neocucurbitaria cava.</title>
        <authorList>
            <person name="Hill R."/>
        </authorList>
    </citation>
    <scope>NUCLEOTIDE SEQUENCE</scope>
    <source>
        <strain evidence="5">IMI 356814</strain>
    </source>
</reference>
<dbReference type="Pfam" id="PF07971">
    <property type="entry name" value="Glyco_hydro_92"/>
    <property type="match status" value="1"/>
</dbReference>
<dbReference type="FunFam" id="2.70.98.10:FF:000010">
    <property type="entry name" value="Alpha-1,2-mannosidase family protein"/>
    <property type="match status" value="1"/>
</dbReference>
<name>A0A9W8Y4A8_9PLEO</name>
<accession>A0A9W8Y4A8</accession>
<evidence type="ECO:0000256" key="1">
    <source>
        <dbReference type="SAM" id="MobiDB-lite"/>
    </source>
</evidence>
<feature type="chain" id="PRO_5040958498" description="Glycoside hydrolase family 92 protein" evidence="2">
    <location>
        <begin position="21"/>
        <end position="798"/>
    </location>
</feature>
<evidence type="ECO:0000259" key="3">
    <source>
        <dbReference type="Pfam" id="PF07971"/>
    </source>
</evidence>
<feature type="signal peptide" evidence="2">
    <location>
        <begin position="1"/>
        <end position="20"/>
    </location>
</feature>
<dbReference type="InterPro" id="IPR008928">
    <property type="entry name" value="6-hairpin_glycosidase_sf"/>
</dbReference>
<dbReference type="GO" id="GO:0000224">
    <property type="term" value="F:peptide-N4-(N-acetyl-beta-glucosaminyl)asparagine amidase activity"/>
    <property type="evidence" value="ECO:0007669"/>
    <property type="project" value="TreeGrafter"/>
</dbReference>
<dbReference type="FunFam" id="1.20.1610.10:FF:000002">
    <property type="entry name" value="Alpha-1,2-mannosidase family protein"/>
    <property type="match status" value="1"/>
</dbReference>
<feature type="domain" description="Glycosyl hydrolase family 92 N-terminal" evidence="4">
    <location>
        <begin position="35"/>
        <end position="286"/>
    </location>
</feature>
<dbReference type="EMBL" id="JAPEUY010000016">
    <property type="protein sequence ID" value="KAJ4365232.1"/>
    <property type="molecule type" value="Genomic_DNA"/>
</dbReference>
<evidence type="ECO:0000313" key="5">
    <source>
        <dbReference type="EMBL" id="KAJ4365232.1"/>
    </source>
</evidence>